<evidence type="ECO:0000313" key="1">
    <source>
        <dbReference type="EMBL" id="GJE26420.1"/>
    </source>
</evidence>
<proteinExistence type="predicted"/>
<keyword evidence="2" id="KW-1185">Reference proteome</keyword>
<protein>
    <submittedName>
        <fullName evidence="1">Uncharacterized protein</fullName>
    </submittedName>
</protein>
<dbReference type="Proteomes" id="UP001055156">
    <property type="component" value="Unassembled WGS sequence"/>
</dbReference>
<dbReference type="RefSeq" id="WP_238310373.1">
    <property type="nucleotide sequence ID" value="NZ_BPQV01000003.1"/>
</dbReference>
<dbReference type="EMBL" id="BPQV01000003">
    <property type="protein sequence ID" value="GJE26420.1"/>
    <property type="molecule type" value="Genomic_DNA"/>
</dbReference>
<reference evidence="1" key="2">
    <citation type="submission" date="2021-08" db="EMBL/GenBank/DDBJ databases">
        <authorList>
            <person name="Tani A."/>
            <person name="Ola A."/>
            <person name="Ogura Y."/>
            <person name="Katsura K."/>
            <person name="Hayashi T."/>
        </authorList>
    </citation>
    <scope>NUCLEOTIDE SEQUENCE</scope>
    <source>
        <strain evidence="1">NBRC 15689</strain>
    </source>
</reference>
<sequence>MASIDQTAAVLHGFIARAERDDFAAVQGAVLEHALAEPDPRARPAALDALLDRLSDGIRPDTFSPLQQAFYVAVLAMIERTRDEVGRVAG</sequence>
<evidence type="ECO:0000313" key="2">
    <source>
        <dbReference type="Proteomes" id="UP001055156"/>
    </source>
</evidence>
<organism evidence="1 2">
    <name type="scientific">Methylobacterium organophilum</name>
    <dbReference type="NCBI Taxonomy" id="410"/>
    <lineage>
        <taxon>Bacteria</taxon>
        <taxon>Pseudomonadati</taxon>
        <taxon>Pseudomonadota</taxon>
        <taxon>Alphaproteobacteria</taxon>
        <taxon>Hyphomicrobiales</taxon>
        <taxon>Methylobacteriaceae</taxon>
        <taxon>Methylobacterium</taxon>
    </lineage>
</organism>
<reference evidence="1" key="1">
    <citation type="journal article" date="2021" name="Front. Microbiol.">
        <title>Comprehensive Comparative Genomics and Phenotyping of Methylobacterium Species.</title>
        <authorList>
            <person name="Alessa O."/>
            <person name="Ogura Y."/>
            <person name="Fujitani Y."/>
            <person name="Takami H."/>
            <person name="Hayashi T."/>
            <person name="Sahin N."/>
            <person name="Tani A."/>
        </authorList>
    </citation>
    <scope>NUCLEOTIDE SEQUENCE</scope>
    <source>
        <strain evidence="1">NBRC 15689</strain>
    </source>
</reference>
<gene>
    <name evidence="1" type="ORF">LKMONMHP_1271</name>
</gene>
<comment type="caution">
    <text evidence="1">The sequence shown here is derived from an EMBL/GenBank/DDBJ whole genome shotgun (WGS) entry which is preliminary data.</text>
</comment>
<name>A0ABQ4T670_METOR</name>
<accession>A0ABQ4T670</accession>